<dbReference type="CDD" id="cd20736">
    <property type="entry name" value="PoNe_Nuclease"/>
    <property type="match status" value="1"/>
</dbReference>
<gene>
    <name evidence="3" type="ORF">GCM10017576_01320</name>
</gene>
<dbReference type="AlphaFoldDB" id="A0A9W6H0H5"/>
<name>A0A9W6H0H5_9MICO</name>
<dbReference type="InterPro" id="IPR011335">
    <property type="entry name" value="Restrct_endonuc-II-like"/>
</dbReference>
<dbReference type="HAMAP" id="MF_00048">
    <property type="entry name" value="UPF0102"/>
    <property type="match status" value="1"/>
</dbReference>
<evidence type="ECO:0000256" key="2">
    <source>
        <dbReference type="HAMAP-Rule" id="MF_00048"/>
    </source>
</evidence>
<dbReference type="PANTHER" id="PTHR34039:SF1">
    <property type="entry name" value="UPF0102 PROTEIN YRAN"/>
    <property type="match status" value="1"/>
</dbReference>
<dbReference type="InterPro" id="IPR011856">
    <property type="entry name" value="tRNA_endonuc-like_dom_sf"/>
</dbReference>
<comment type="similarity">
    <text evidence="1 2">Belongs to the UPF0102 family.</text>
</comment>
<evidence type="ECO:0000313" key="4">
    <source>
        <dbReference type="Proteomes" id="UP001142462"/>
    </source>
</evidence>
<dbReference type="PANTHER" id="PTHR34039">
    <property type="entry name" value="UPF0102 PROTEIN YRAN"/>
    <property type="match status" value="1"/>
</dbReference>
<evidence type="ECO:0000256" key="1">
    <source>
        <dbReference type="ARBA" id="ARBA00006738"/>
    </source>
</evidence>
<dbReference type="Pfam" id="PF02021">
    <property type="entry name" value="UPF0102"/>
    <property type="match status" value="1"/>
</dbReference>
<dbReference type="SUPFAM" id="SSF52980">
    <property type="entry name" value="Restriction endonuclease-like"/>
    <property type="match status" value="1"/>
</dbReference>
<sequence>MARKDDLGRAGEERAAQYLSSIGYEILDRNWRCADGEIDIVACRGTRLAVVEVKTRTGTAFGHPLEAVDRRKLRRLWRLAAAWTRAHPGALLGRSLRIDAVAIVGADPGTGALEHLEDLR</sequence>
<dbReference type="NCBIfam" id="NF009154">
    <property type="entry name" value="PRK12497.3-3"/>
    <property type="match status" value="1"/>
</dbReference>
<dbReference type="Gene3D" id="3.40.1350.10">
    <property type="match status" value="1"/>
</dbReference>
<comment type="caution">
    <text evidence="3">The sequence shown here is derived from an EMBL/GenBank/DDBJ whole genome shotgun (WGS) entry which is preliminary data.</text>
</comment>
<organism evidence="3 4">
    <name type="scientific">Microbacterium barkeri</name>
    <dbReference type="NCBI Taxonomy" id="33917"/>
    <lineage>
        <taxon>Bacteria</taxon>
        <taxon>Bacillati</taxon>
        <taxon>Actinomycetota</taxon>
        <taxon>Actinomycetes</taxon>
        <taxon>Micrococcales</taxon>
        <taxon>Microbacteriaceae</taxon>
        <taxon>Microbacterium</taxon>
    </lineage>
</organism>
<accession>A0A9W6H0H5</accession>
<reference evidence="3" key="2">
    <citation type="submission" date="2023-01" db="EMBL/GenBank/DDBJ databases">
        <authorList>
            <person name="Sun Q."/>
            <person name="Evtushenko L."/>
        </authorList>
    </citation>
    <scope>NUCLEOTIDE SEQUENCE</scope>
    <source>
        <strain evidence="3">VKM Ac-1020</strain>
    </source>
</reference>
<dbReference type="InterPro" id="IPR003509">
    <property type="entry name" value="UPF0102_YraN-like"/>
</dbReference>
<evidence type="ECO:0000313" key="3">
    <source>
        <dbReference type="EMBL" id="GLJ60003.1"/>
    </source>
</evidence>
<reference evidence="3" key="1">
    <citation type="journal article" date="2014" name="Int. J. Syst. Evol. Microbiol.">
        <title>Complete genome sequence of Corynebacterium casei LMG S-19264T (=DSM 44701T), isolated from a smear-ripened cheese.</title>
        <authorList>
            <consortium name="US DOE Joint Genome Institute (JGI-PGF)"/>
            <person name="Walter F."/>
            <person name="Albersmeier A."/>
            <person name="Kalinowski J."/>
            <person name="Ruckert C."/>
        </authorList>
    </citation>
    <scope>NUCLEOTIDE SEQUENCE</scope>
    <source>
        <strain evidence="3">VKM Ac-1020</strain>
    </source>
</reference>
<dbReference type="GO" id="GO:0003676">
    <property type="term" value="F:nucleic acid binding"/>
    <property type="evidence" value="ECO:0007669"/>
    <property type="project" value="InterPro"/>
</dbReference>
<dbReference type="EMBL" id="BSEJ01000001">
    <property type="protein sequence ID" value="GLJ60003.1"/>
    <property type="molecule type" value="Genomic_DNA"/>
</dbReference>
<dbReference type="RefSeq" id="WP_271171736.1">
    <property type="nucleotide sequence ID" value="NZ_BSEJ01000001.1"/>
</dbReference>
<protein>
    <recommendedName>
        <fullName evidence="2">UPF0102 protein GCM10017576_01320</fullName>
    </recommendedName>
</protein>
<dbReference type="Proteomes" id="UP001142462">
    <property type="component" value="Unassembled WGS sequence"/>
</dbReference>
<proteinExistence type="inferred from homology"/>
<keyword evidence="4" id="KW-1185">Reference proteome</keyword>